<feature type="non-terminal residue" evidence="4">
    <location>
        <position position="247"/>
    </location>
</feature>
<feature type="signal peptide" evidence="2">
    <location>
        <begin position="1"/>
        <end position="23"/>
    </location>
</feature>
<sequence>MGWLTHITLSLFFVSAQFSISSARTKVTNVPWTDEAKGKKFLSTFLDYALDHGLFPQQERDDLEAISQNLIPVFRKTMDSGGNAAAKMKALNMAFASSIAEIAVQEGGAGSIEEKTQAVSEALAHAFLQTTGSVNIQFIKEIRALITLFAKEGQDNETENEIPTQQAYPELQPRGGGLQGQPGQYESVRANYAGSGGASRGQAAKEDSGAAAASSSSTSTSTTTTSSAAAAAAAGTTRSSSAAAASA</sequence>
<evidence type="ECO:0000259" key="3">
    <source>
        <dbReference type="Pfam" id="PF16763"/>
    </source>
</evidence>
<name>E1AHU2_9ARAC</name>
<proteinExistence type="evidence at transcript level"/>
<evidence type="ECO:0000256" key="2">
    <source>
        <dbReference type="SAM" id="SignalP"/>
    </source>
</evidence>
<organism evidence="4">
    <name type="scientific">Bothriocyrtum californicum</name>
    <dbReference type="NCBI Taxonomy" id="389802"/>
    <lineage>
        <taxon>Eukaryota</taxon>
        <taxon>Metazoa</taxon>
        <taxon>Ecdysozoa</taxon>
        <taxon>Arthropoda</taxon>
        <taxon>Chelicerata</taxon>
        <taxon>Arachnida</taxon>
        <taxon>Araneae</taxon>
        <taxon>Mygalomorphae</taxon>
        <taxon>Avicularoidea</taxon>
        <taxon>Ctenizidae</taxon>
        <taxon>Bothriocyrtum</taxon>
    </lineage>
</organism>
<dbReference type="EMBL" id="HM752562">
    <property type="protein sequence ID" value="ADM14313.1"/>
    <property type="molecule type" value="mRNA"/>
</dbReference>
<dbReference type="InterPro" id="IPR031913">
    <property type="entry name" value="Spidroin_N"/>
</dbReference>
<protein>
    <submittedName>
        <fullName evidence="4">Fibroin 1</fullName>
    </submittedName>
</protein>
<keyword evidence="2" id="KW-0732">Signal</keyword>
<accession>E1AHU2</accession>
<feature type="domain" description="Spidroin N-terminal" evidence="3">
    <location>
        <begin position="31"/>
        <end position="154"/>
    </location>
</feature>
<feature type="region of interest" description="Disordered" evidence="1">
    <location>
        <begin position="168"/>
        <end position="247"/>
    </location>
</feature>
<evidence type="ECO:0000313" key="4">
    <source>
        <dbReference type="EMBL" id="ADM14313.1"/>
    </source>
</evidence>
<dbReference type="InterPro" id="IPR038243">
    <property type="entry name" value="Spidroin_N_sf"/>
</dbReference>
<feature type="chain" id="PRO_5003143493" evidence="2">
    <location>
        <begin position="24"/>
        <end position="247"/>
    </location>
</feature>
<dbReference type="AlphaFoldDB" id="E1AHU2"/>
<evidence type="ECO:0000256" key="1">
    <source>
        <dbReference type="SAM" id="MobiDB-lite"/>
    </source>
</evidence>
<feature type="compositionally biased region" description="Low complexity" evidence="1">
    <location>
        <begin position="209"/>
        <end position="247"/>
    </location>
</feature>
<reference evidence="4" key="1">
    <citation type="journal article" date="2010" name="BMC Evol. Biol.">
        <title>Untangling spider silk evolution with spidroin terminal domains.</title>
        <authorList>
            <person name="Garb J.E."/>
            <person name="Ayoub N.A."/>
            <person name="Hayashi C.Y."/>
        </authorList>
    </citation>
    <scope>NUCLEOTIDE SEQUENCE</scope>
</reference>
<dbReference type="Pfam" id="PF16763">
    <property type="entry name" value="Spidroin_N"/>
    <property type="match status" value="1"/>
</dbReference>
<dbReference type="Gene3D" id="1.10.274.70">
    <property type="match status" value="1"/>
</dbReference>